<dbReference type="InterPro" id="IPR019734">
    <property type="entry name" value="TPR_rpt"/>
</dbReference>
<evidence type="ECO:0000259" key="2">
    <source>
        <dbReference type="Pfam" id="PF12688"/>
    </source>
</evidence>
<feature type="repeat" description="TPR" evidence="1">
    <location>
        <begin position="72"/>
        <end position="105"/>
    </location>
</feature>
<dbReference type="SUPFAM" id="SSF48452">
    <property type="entry name" value="TPR-like"/>
    <property type="match status" value="1"/>
</dbReference>
<proteinExistence type="predicted"/>
<dbReference type="InterPro" id="IPR041656">
    <property type="entry name" value="TPR_5"/>
</dbReference>
<reference evidence="3 4" key="1">
    <citation type="submission" date="2020-08" db="EMBL/GenBank/DDBJ databases">
        <title>Genomic Encyclopedia of Type Strains, Phase IV (KMG-IV): sequencing the most valuable type-strain genomes for metagenomic binning, comparative biology and taxonomic classification.</title>
        <authorList>
            <person name="Goeker M."/>
        </authorList>
    </citation>
    <scope>NUCLEOTIDE SEQUENCE [LARGE SCALE GENOMIC DNA]</scope>
    <source>
        <strain evidence="3 4">DSM 15895</strain>
    </source>
</reference>
<keyword evidence="4" id="KW-1185">Reference proteome</keyword>
<feature type="domain" description="Tetratrico peptide repeat group 5" evidence="2">
    <location>
        <begin position="36"/>
        <end position="152"/>
    </location>
</feature>
<name>A0A7W8CR00_9BACL</name>
<dbReference type="AlphaFoldDB" id="A0A7W8CR00"/>
<dbReference type="EMBL" id="JACHHE010000001">
    <property type="protein sequence ID" value="MBB5178774.1"/>
    <property type="molecule type" value="Genomic_DNA"/>
</dbReference>
<comment type="caution">
    <text evidence="3">The sequence shown here is derived from an EMBL/GenBank/DDBJ whole genome shotgun (WGS) entry which is preliminary data.</text>
</comment>
<evidence type="ECO:0000313" key="3">
    <source>
        <dbReference type="EMBL" id="MBB5178774.1"/>
    </source>
</evidence>
<dbReference type="Gene3D" id="1.25.40.10">
    <property type="entry name" value="Tetratricopeptide repeat domain"/>
    <property type="match status" value="1"/>
</dbReference>
<protein>
    <submittedName>
        <fullName evidence="3">Tetratricopeptide (TPR) repeat protein</fullName>
    </submittedName>
</protein>
<organism evidence="3 4">
    <name type="scientific">Planococcus koreensis</name>
    <dbReference type="NCBI Taxonomy" id="112331"/>
    <lineage>
        <taxon>Bacteria</taxon>
        <taxon>Bacillati</taxon>
        <taxon>Bacillota</taxon>
        <taxon>Bacilli</taxon>
        <taxon>Bacillales</taxon>
        <taxon>Caryophanaceae</taxon>
        <taxon>Planococcus</taxon>
    </lineage>
</organism>
<dbReference type="RefSeq" id="WP_135502220.1">
    <property type="nucleotide sequence ID" value="NZ_JACHHE010000001.1"/>
</dbReference>
<dbReference type="Pfam" id="PF12688">
    <property type="entry name" value="TPR_5"/>
    <property type="match status" value="1"/>
</dbReference>
<keyword evidence="1" id="KW-0802">TPR repeat</keyword>
<gene>
    <name evidence="3" type="ORF">HNQ44_000196</name>
</gene>
<dbReference type="SMART" id="SM00028">
    <property type="entry name" value="TPR"/>
    <property type="match status" value="2"/>
</dbReference>
<accession>A0A7W8CR00</accession>
<evidence type="ECO:0000256" key="1">
    <source>
        <dbReference type="PROSITE-ProRule" id="PRU00339"/>
    </source>
</evidence>
<dbReference type="InterPro" id="IPR011990">
    <property type="entry name" value="TPR-like_helical_dom_sf"/>
</dbReference>
<dbReference type="Proteomes" id="UP000525923">
    <property type="component" value="Unassembled WGS sequence"/>
</dbReference>
<evidence type="ECO:0000313" key="4">
    <source>
        <dbReference type="Proteomes" id="UP000525923"/>
    </source>
</evidence>
<sequence length="161" mass="18440">MDPILIKAINLREIGQHEASNKLILKLIDLYPEDPLANYQCAWSYDLLGEEAKAVPYYEKAITLGLKDKDLEGALIGLGSTYRTLGMYVESKKTFLKGMELFPANNVMKTFYSMTLYNLEEHQAAMNILLQCLIDTTLDKDIQSFKKAIEFYSNNLNEVWK</sequence>
<dbReference type="PROSITE" id="PS50005">
    <property type="entry name" value="TPR"/>
    <property type="match status" value="1"/>
</dbReference>
<dbReference type="OrthoDB" id="193829at2"/>